<evidence type="ECO:0000256" key="1">
    <source>
        <dbReference type="SAM" id="MobiDB-lite"/>
    </source>
</evidence>
<accession>G3HXZ5</accession>
<organism evidence="2 3">
    <name type="scientific">Cricetulus griseus</name>
    <name type="common">Chinese hamster</name>
    <name type="synonym">Cricetulus barabensis griseus</name>
    <dbReference type="NCBI Taxonomy" id="10029"/>
    <lineage>
        <taxon>Eukaryota</taxon>
        <taxon>Metazoa</taxon>
        <taxon>Chordata</taxon>
        <taxon>Craniata</taxon>
        <taxon>Vertebrata</taxon>
        <taxon>Euteleostomi</taxon>
        <taxon>Mammalia</taxon>
        <taxon>Eutheria</taxon>
        <taxon>Euarchontoglires</taxon>
        <taxon>Glires</taxon>
        <taxon>Rodentia</taxon>
        <taxon>Myomorpha</taxon>
        <taxon>Muroidea</taxon>
        <taxon>Cricetidae</taxon>
        <taxon>Cricetinae</taxon>
        <taxon>Cricetulus</taxon>
    </lineage>
</organism>
<feature type="compositionally biased region" description="Polar residues" evidence="1">
    <location>
        <begin position="1"/>
        <end position="16"/>
    </location>
</feature>
<feature type="region of interest" description="Disordered" evidence="1">
    <location>
        <begin position="1"/>
        <end position="22"/>
    </location>
</feature>
<protein>
    <submittedName>
        <fullName evidence="2">Uncharacterized protein</fullName>
    </submittedName>
</protein>
<dbReference type="Proteomes" id="UP000001075">
    <property type="component" value="Unassembled WGS sequence"/>
</dbReference>
<evidence type="ECO:0000313" key="3">
    <source>
        <dbReference type="Proteomes" id="UP000001075"/>
    </source>
</evidence>
<name>G3HXZ5_CRIGR</name>
<gene>
    <name evidence="2" type="ORF">I79_015911</name>
</gene>
<evidence type="ECO:0000313" key="2">
    <source>
        <dbReference type="EMBL" id="EGW08474.1"/>
    </source>
</evidence>
<dbReference type="InParanoid" id="G3HXZ5"/>
<dbReference type="AlphaFoldDB" id="G3HXZ5"/>
<sequence length="52" mass="5945">MTFSRTGLNYSSSPPHTQREKGVHQLYVDTLVREEQGGAEWAWSFVPDTPHL</sequence>
<proteinExistence type="predicted"/>
<reference evidence="3" key="1">
    <citation type="journal article" date="2011" name="Nat. Biotechnol.">
        <title>The genomic sequence of the Chinese hamster ovary (CHO)-K1 cell line.</title>
        <authorList>
            <person name="Xu X."/>
            <person name="Nagarajan H."/>
            <person name="Lewis N.E."/>
            <person name="Pan S."/>
            <person name="Cai Z."/>
            <person name="Liu X."/>
            <person name="Chen W."/>
            <person name="Xie M."/>
            <person name="Wang W."/>
            <person name="Hammond S."/>
            <person name="Andersen M.R."/>
            <person name="Neff N."/>
            <person name="Passarelli B."/>
            <person name="Koh W."/>
            <person name="Fan H.C."/>
            <person name="Wang J."/>
            <person name="Gui Y."/>
            <person name="Lee K.H."/>
            <person name="Betenbaugh M.J."/>
            <person name="Quake S.R."/>
            <person name="Famili I."/>
            <person name="Palsson B.O."/>
            <person name="Wang J."/>
        </authorList>
    </citation>
    <scope>NUCLEOTIDE SEQUENCE [LARGE SCALE GENOMIC DNA]</scope>
    <source>
        <strain evidence="3">CHO K1 cell line</strain>
    </source>
</reference>
<dbReference type="EMBL" id="JH000898">
    <property type="protein sequence ID" value="EGW08474.1"/>
    <property type="molecule type" value="Genomic_DNA"/>
</dbReference>